<dbReference type="GO" id="GO:0005634">
    <property type="term" value="C:nucleus"/>
    <property type="evidence" value="ECO:0007669"/>
    <property type="project" value="TreeGrafter"/>
</dbReference>
<dbReference type="EMBL" id="CAJFCJ010000010">
    <property type="protein sequence ID" value="CAD5119464.1"/>
    <property type="molecule type" value="Genomic_DNA"/>
</dbReference>
<evidence type="ECO:0000256" key="1">
    <source>
        <dbReference type="SAM" id="MobiDB-lite"/>
    </source>
</evidence>
<feature type="region of interest" description="Disordered" evidence="1">
    <location>
        <begin position="119"/>
        <end position="150"/>
    </location>
</feature>
<sequence>MPQCFHVVKCYSCWTYQVQIVKKVKKFQCKMCGEKQSVKLVIFEGSAKDCRHIAQDKNLKKGQLFEELAQKSSESSNESDTDQVEEKVISSGTYDSRIVSGASKWDKYLTSAEGEEVNPYNNISTFRREKRELENDDDSSPERVHKKVSL</sequence>
<name>A0A7I8VT49_9ANNE</name>
<reference evidence="3 4" key="1">
    <citation type="submission" date="2020-08" db="EMBL/GenBank/DDBJ databases">
        <authorList>
            <person name="Hejnol A."/>
        </authorList>
    </citation>
    <scope>NUCLEOTIDE SEQUENCE [LARGE SCALE GENOMIC DNA]</scope>
</reference>
<evidence type="ECO:0000313" key="4">
    <source>
        <dbReference type="Proteomes" id="UP000549394"/>
    </source>
</evidence>
<dbReference type="GO" id="GO:0007095">
    <property type="term" value="P:mitotic G2 DNA damage checkpoint signaling"/>
    <property type="evidence" value="ECO:0007669"/>
    <property type="project" value="TreeGrafter"/>
</dbReference>
<dbReference type="Proteomes" id="UP000549394">
    <property type="component" value="Unassembled WGS sequence"/>
</dbReference>
<gene>
    <name evidence="3" type="ORF">DGYR_LOCUS7708</name>
</gene>
<dbReference type="GO" id="GO:0003682">
    <property type="term" value="F:chromatin binding"/>
    <property type="evidence" value="ECO:0007669"/>
    <property type="project" value="TreeGrafter"/>
</dbReference>
<evidence type="ECO:0000313" key="3">
    <source>
        <dbReference type="EMBL" id="CAD5119464.1"/>
    </source>
</evidence>
<dbReference type="PANTHER" id="PTHR15863">
    <property type="entry name" value="MRN COMPLEX-INTERACTING PROTEIN"/>
    <property type="match status" value="1"/>
</dbReference>
<protein>
    <submittedName>
        <fullName evidence="3">DgyrCDS8070</fullName>
    </submittedName>
</protein>
<comment type="caution">
    <text evidence="3">The sequence shown here is derived from an EMBL/GenBank/DDBJ whole genome shotgun (WGS) entry which is preliminary data.</text>
</comment>
<dbReference type="InterPro" id="IPR049472">
    <property type="entry name" value="MRNIP_N"/>
</dbReference>
<dbReference type="AlphaFoldDB" id="A0A7I8VT49"/>
<feature type="domain" description="MRN complex-interacting protein N-terminal" evidence="2">
    <location>
        <begin position="7"/>
        <end position="108"/>
    </location>
</feature>
<dbReference type="PANTHER" id="PTHR15863:SF2">
    <property type="entry name" value="MRN COMPLEX-INTERACTING PROTEIN"/>
    <property type="match status" value="1"/>
</dbReference>
<accession>A0A7I8VT49</accession>
<dbReference type="Pfam" id="PF15749">
    <property type="entry name" value="MRNIP"/>
    <property type="match status" value="1"/>
</dbReference>
<dbReference type="InterPro" id="IPR032739">
    <property type="entry name" value="MRNIP"/>
</dbReference>
<keyword evidence="4" id="KW-1185">Reference proteome</keyword>
<organism evidence="3 4">
    <name type="scientific">Dimorphilus gyrociliatus</name>
    <dbReference type="NCBI Taxonomy" id="2664684"/>
    <lineage>
        <taxon>Eukaryota</taxon>
        <taxon>Metazoa</taxon>
        <taxon>Spiralia</taxon>
        <taxon>Lophotrochozoa</taxon>
        <taxon>Annelida</taxon>
        <taxon>Polychaeta</taxon>
        <taxon>Polychaeta incertae sedis</taxon>
        <taxon>Dinophilidae</taxon>
        <taxon>Dimorphilus</taxon>
    </lineage>
</organism>
<proteinExistence type="predicted"/>
<dbReference type="OrthoDB" id="5960226at2759"/>
<evidence type="ECO:0000259" key="2">
    <source>
        <dbReference type="Pfam" id="PF15749"/>
    </source>
</evidence>